<gene>
    <name evidence="2" type="ORF">PTI45_03887</name>
</gene>
<sequence length="458" mass="47977">MYSIFGLSHETTLLVWALVAIVILIVMIAKYKWNPFVVLLMASLFLGLVIGMAPLDVVKSVQSGLGGTLGSIAIVIGLGTMLGKMMAESGGAEQIATTMVNRFGEKNIPWAMLIVGIIVGMPVFFEVGIILLIPILFTVIRKTNISLLRVGIPMLAGLSTVHGLLPPHPAPMIAIDAFGASIGKTIIYALIVGIPTAIVAGPLFGAYIGKRIIVHPPEGLSEQFTTNNKLDRPDKPLPGFGITMLTILMPVILMLAGSIAEIADPQSTHGISVFLRFVGNEIVAMFIATVFAFFTLGFGQGFTKEQVSKFAGDCLAPTASIILIIGGGGAFKQVLIDSGVGDAIAAVATSAHVNVIVFAYLVAALIRVSTGSATVAMTTAAGIVAPVLALTPGANIELVVLATGAGSLILSHVNDAGFWMVKEFFNMTVPQTLKSWTVMETLLSLVAFGLILLLNVVV</sequence>
<organism evidence="2 3">
    <name type="scientific">Paenibacillus nuruki</name>
    <dbReference type="NCBI Taxonomy" id="1886670"/>
    <lineage>
        <taxon>Bacteria</taxon>
        <taxon>Bacillati</taxon>
        <taxon>Bacillota</taxon>
        <taxon>Bacilli</taxon>
        <taxon>Bacillales</taxon>
        <taxon>Paenibacillaceae</taxon>
        <taxon>Paenibacillus</taxon>
    </lineage>
</organism>
<dbReference type="EMBL" id="MDER01000075">
    <property type="protein sequence ID" value="ODP26785.1"/>
    <property type="molecule type" value="Genomic_DNA"/>
</dbReference>
<dbReference type="InterPro" id="IPR003474">
    <property type="entry name" value="Glcn_transporter"/>
</dbReference>
<evidence type="ECO:0000313" key="2">
    <source>
        <dbReference type="EMBL" id="ODP26785.1"/>
    </source>
</evidence>
<dbReference type="PATRIC" id="fig|1886670.3.peg.3915"/>
<feature type="transmembrane region" description="Helical" evidence="1">
    <location>
        <begin position="398"/>
        <end position="421"/>
    </location>
</feature>
<dbReference type="NCBIfam" id="TIGR00791">
    <property type="entry name" value="gntP"/>
    <property type="match status" value="1"/>
</dbReference>
<dbReference type="GO" id="GO:0005886">
    <property type="term" value="C:plasma membrane"/>
    <property type="evidence" value="ECO:0007669"/>
    <property type="project" value="TreeGrafter"/>
</dbReference>
<dbReference type="PIRSF" id="PIRSF002746">
    <property type="entry name" value="Gluconate_transporter"/>
    <property type="match status" value="1"/>
</dbReference>
<dbReference type="Pfam" id="PF02447">
    <property type="entry name" value="GntP_permease"/>
    <property type="match status" value="1"/>
</dbReference>
<dbReference type="AlphaFoldDB" id="A0A1E3L0S0"/>
<feature type="transmembrane region" description="Helical" evidence="1">
    <location>
        <begin position="147"/>
        <end position="165"/>
    </location>
</feature>
<proteinExistence type="predicted"/>
<keyword evidence="3" id="KW-1185">Reference proteome</keyword>
<reference evidence="2 3" key="1">
    <citation type="submission" date="2016-08" db="EMBL/GenBank/DDBJ databases">
        <title>Genome sequencing of Paenibacillus sp. TI45-13ar, isolated from Korean traditional nuruk.</title>
        <authorList>
            <person name="Kim S.-J."/>
        </authorList>
    </citation>
    <scope>NUCLEOTIDE SEQUENCE [LARGE SCALE GENOMIC DNA]</scope>
    <source>
        <strain evidence="2 3">TI45-13ar</strain>
    </source>
</reference>
<accession>A0A1E3L0S0</accession>
<feature type="transmembrane region" description="Helical" evidence="1">
    <location>
        <begin position="107"/>
        <end position="140"/>
    </location>
</feature>
<dbReference type="PANTHER" id="PTHR30354">
    <property type="entry name" value="GNT FAMILY GLUCONATE TRANSPORTER"/>
    <property type="match status" value="1"/>
</dbReference>
<feature type="transmembrane region" description="Helical" evidence="1">
    <location>
        <begin position="12"/>
        <end position="29"/>
    </location>
</feature>
<protein>
    <submittedName>
        <fullName evidence="2">Gluconate permease</fullName>
    </submittedName>
</protein>
<feature type="transmembrane region" description="Helical" evidence="1">
    <location>
        <begin position="185"/>
        <end position="208"/>
    </location>
</feature>
<evidence type="ECO:0000256" key="1">
    <source>
        <dbReference type="SAM" id="Phobius"/>
    </source>
</evidence>
<keyword evidence="1" id="KW-1133">Transmembrane helix</keyword>
<dbReference type="GO" id="GO:0015128">
    <property type="term" value="F:gluconate transmembrane transporter activity"/>
    <property type="evidence" value="ECO:0007669"/>
    <property type="project" value="InterPro"/>
</dbReference>
<dbReference type="RefSeq" id="WP_069329232.1">
    <property type="nucleotide sequence ID" value="NZ_MDER01000075.1"/>
</dbReference>
<name>A0A1E3L0S0_9BACL</name>
<feature type="transmembrane region" description="Helical" evidence="1">
    <location>
        <begin position="310"/>
        <end position="331"/>
    </location>
</feature>
<feature type="transmembrane region" description="Helical" evidence="1">
    <location>
        <begin position="433"/>
        <end position="457"/>
    </location>
</feature>
<feature type="transmembrane region" description="Helical" evidence="1">
    <location>
        <begin position="277"/>
        <end position="298"/>
    </location>
</feature>
<keyword evidence="1" id="KW-0812">Transmembrane</keyword>
<feature type="transmembrane region" description="Helical" evidence="1">
    <location>
        <begin position="67"/>
        <end position="87"/>
    </location>
</feature>
<dbReference type="STRING" id="1886670.PTI45_03887"/>
<feature type="transmembrane region" description="Helical" evidence="1">
    <location>
        <begin position="343"/>
        <end position="366"/>
    </location>
</feature>
<comment type="caution">
    <text evidence="2">The sequence shown here is derived from an EMBL/GenBank/DDBJ whole genome shotgun (WGS) entry which is preliminary data.</text>
</comment>
<feature type="transmembrane region" description="Helical" evidence="1">
    <location>
        <begin position="373"/>
        <end position="392"/>
    </location>
</feature>
<feature type="transmembrane region" description="Helical" evidence="1">
    <location>
        <begin position="35"/>
        <end position="55"/>
    </location>
</feature>
<dbReference type="PANTHER" id="PTHR30354:SF26">
    <property type="entry name" value="TRANSPORTER, PUTATIVE-RELATED"/>
    <property type="match status" value="1"/>
</dbReference>
<keyword evidence="1" id="KW-0472">Membrane</keyword>
<feature type="transmembrane region" description="Helical" evidence="1">
    <location>
        <begin position="237"/>
        <end position="257"/>
    </location>
</feature>
<dbReference type="Proteomes" id="UP000094578">
    <property type="component" value="Unassembled WGS sequence"/>
</dbReference>
<evidence type="ECO:0000313" key="3">
    <source>
        <dbReference type="Proteomes" id="UP000094578"/>
    </source>
</evidence>